<feature type="signal peptide" evidence="1">
    <location>
        <begin position="1"/>
        <end position="23"/>
    </location>
</feature>
<dbReference type="AlphaFoldDB" id="A0A7W9SMR6"/>
<keyword evidence="1" id="KW-0732">Signal</keyword>
<protein>
    <submittedName>
        <fullName evidence="2">Type 1 fimbria pilin</fullName>
    </submittedName>
</protein>
<organism evidence="2 3">
    <name type="scientific">Armatimonas rosea</name>
    <dbReference type="NCBI Taxonomy" id="685828"/>
    <lineage>
        <taxon>Bacteria</taxon>
        <taxon>Bacillati</taxon>
        <taxon>Armatimonadota</taxon>
        <taxon>Armatimonadia</taxon>
        <taxon>Armatimonadales</taxon>
        <taxon>Armatimonadaceae</taxon>
        <taxon>Armatimonas</taxon>
    </lineage>
</organism>
<reference evidence="2 3" key="1">
    <citation type="submission" date="2020-08" db="EMBL/GenBank/DDBJ databases">
        <title>Genomic Encyclopedia of Type Strains, Phase IV (KMG-IV): sequencing the most valuable type-strain genomes for metagenomic binning, comparative biology and taxonomic classification.</title>
        <authorList>
            <person name="Goeker M."/>
        </authorList>
    </citation>
    <scope>NUCLEOTIDE SEQUENCE [LARGE SCALE GENOMIC DNA]</scope>
    <source>
        <strain evidence="2 3">DSM 23562</strain>
    </source>
</reference>
<gene>
    <name evidence="2" type="ORF">HNQ39_000465</name>
</gene>
<sequence length="310" mass="33355">MRVLSRRLVRFTAAAVVGGMALAAALAQEGDATVAFTLFKGEENSVTLGSWGSGRAEASRGDNGKVLMGDYSIKVTTHGTYQGGRIDFAKPVDLSAALANPRCYLRMRASFNATQEVVDLSGFGQKKAAAAFEHMRFLFIMADGSQYEVVRPLDIPPSEDPDSYVPVTMPLLALKKAAKKPLSGNGARLASLVISGDKFDSFYVGEMDILTDDTEISVADLEDQIAFADNETTFVGDAEGGASTLKFSWDWDASDGIQEDDTGRIVKHVFPARIFRGGEQIHKTVVTLTVSDVDGVKKPMTKTLALEIGR</sequence>
<evidence type="ECO:0000313" key="3">
    <source>
        <dbReference type="Proteomes" id="UP000520814"/>
    </source>
</evidence>
<dbReference type="Proteomes" id="UP000520814">
    <property type="component" value="Unassembled WGS sequence"/>
</dbReference>
<evidence type="ECO:0000313" key="2">
    <source>
        <dbReference type="EMBL" id="MBB6048703.1"/>
    </source>
</evidence>
<dbReference type="RefSeq" id="WP_184192338.1">
    <property type="nucleotide sequence ID" value="NZ_JACHGW010000001.1"/>
</dbReference>
<keyword evidence="3" id="KW-1185">Reference proteome</keyword>
<name>A0A7W9SMR6_ARMRO</name>
<feature type="chain" id="PRO_5031524322" evidence="1">
    <location>
        <begin position="24"/>
        <end position="310"/>
    </location>
</feature>
<evidence type="ECO:0000256" key="1">
    <source>
        <dbReference type="SAM" id="SignalP"/>
    </source>
</evidence>
<dbReference type="EMBL" id="JACHGW010000001">
    <property type="protein sequence ID" value="MBB6048703.1"/>
    <property type="molecule type" value="Genomic_DNA"/>
</dbReference>
<accession>A0A7W9SMR6</accession>
<comment type="caution">
    <text evidence="2">The sequence shown here is derived from an EMBL/GenBank/DDBJ whole genome shotgun (WGS) entry which is preliminary data.</text>
</comment>
<proteinExistence type="predicted"/>